<evidence type="ECO:0000313" key="2">
    <source>
        <dbReference type="Proteomes" id="UP000030002"/>
    </source>
</evidence>
<proteinExistence type="predicted"/>
<dbReference type="SUPFAM" id="SSF56784">
    <property type="entry name" value="HAD-like"/>
    <property type="match status" value="1"/>
</dbReference>
<reference evidence="1 2" key="1">
    <citation type="submission" date="2013-08" db="EMBL/GenBank/DDBJ databases">
        <title>The genome sequence of Knoellia sinensis.</title>
        <authorList>
            <person name="Zhu W."/>
            <person name="Wang G."/>
        </authorList>
    </citation>
    <scope>NUCLEOTIDE SEQUENCE [LARGE SCALE GENOMIC DNA]</scope>
    <source>
        <strain evidence="1 2">KCTC 19936</strain>
    </source>
</reference>
<keyword evidence="2" id="KW-1185">Reference proteome</keyword>
<organism evidence="1 2">
    <name type="scientific">Knoellia sinensis KCTC 19936</name>
    <dbReference type="NCBI Taxonomy" id="1385520"/>
    <lineage>
        <taxon>Bacteria</taxon>
        <taxon>Bacillati</taxon>
        <taxon>Actinomycetota</taxon>
        <taxon>Actinomycetes</taxon>
        <taxon>Micrococcales</taxon>
        <taxon>Intrasporangiaceae</taxon>
        <taxon>Knoellia</taxon>
    </lineage>
</organism>
<sequence>MFKVLLLELDGVLRFWDPTLTEAVEASYGLPAGALALAAFAPHRFDPALTGTIDDQTWRESVARNLSLDDVDTARAAVQAWMGPVGRVDPDVLDVVRLARTTVRVVLLTNATNRLQDDLERLGLTDEIDDAMSSAQLGLAKPDPDVFSRAALRNGLMFSEIAYVDASPVNIATAEILGIRSHRYVGVDEFRTFVDDVLIDA</sequence>
<dbReference type="InterPro" id="IPR006439">
    <property type="entry name" value="HAD-SF_hydro_IA"/>
</dbReference>
<dbReference type="AlphaFoldDB" id="A0A0A0J696"/>
<dbReference type="PRINTS" id="PR00413">
    <property type="entry name" value="HADHALOGNASE"/>
</dbReference>
<dbReference type="InterPro" id="IPR023214">
    <property type="entry name" value="HAD_sf"/>
</dbReference>
<gene>
    <name evidence="1" type="ORF">N802_18265</name>
</gene>
<evidence type="ECO:0008006" key="3">
    <source>
        <dbReference type="Google" id="ProtNLM"/>
    </source>
</evidence>
<dbReference type="RefSeq" id="WP_052109818.1">
    <property type="nucleotide sequence ID" value="NZ_AVPJ01000007.1"/>
</dbReference>
<dbReference type="Pfam" id="PF00702">
    <property type="entry name" value="Hydrolase"/>
    <property type="match status" value="1"/>
</dbReference>
<dbReference type="EMBL" id="AVPJ01000007">
    <property type="protein sequence ID" value="KGN32309.1"/>
    <property type="molecule type" value="Genomic_DNA"/>
</dbReference>
<name>A0A0A0J696_9MICO</name>
<dbReference type="PANTHER" id="PTHR43611:SF3">
    <property type="entry name" value="FLAVIN MONONUCLEOTIDE HYDROLASE 1, CHLOROPLATIC"/>
    <property type="match status" value="1"/>
</dbReference>
<dbReference type="OrthoDB" id="9797415at2"/>
<dbReference type="Gene3D" id="3.40.50.1000">
    <property type="entry name" value="HAD superfamily/HAD-like"/>
    <property type="match status" value="1"/>
</dbReference>
<protein>
    <recommendedName>
        <fullName evidence="3">Hydrolase</fullName>
    </recommendedName>
</protein>
<dbReference type="STRING" id="1385520.N802_18265"/>
<dbReference type="InterPro" id="IPR036412">
    <property type="entry name" value="HAD-like_sf"/>
</dbReference>
<dbReference type="eggNOG" id="COG1011">
    <property type="taxonomic scope" value="Bacteria"/>
</dbReference>
<dbReference type="Proteomes" id="UP000030002">
    <property type="component" value="Unassembled WGS sequence"/>
</dbReference>
<dbReference type="PANTHER" id="PTHR43611">
    <property type="entry name" value="ALPHA-D-GLUCOSE 1-PHOSPHATE PHOSPHATASE"/>
    <property type="match status" value="1"/>
</dbReference>
<accession>A0A0A0J696</accession>
<comment type="caution">
    <text evidence="1">The sequence shown here is derived from an EMBL/GenBank/DDBJ whole genome shotgun (WGS) entry which is preliminary data.</text>
</comment>
<evidence type="ECO:0000313" key="1">
    <source>
        <dbReference type="EMBL" id="KGN32309.1"/>
    </source>
</evidence>